<dbReference type="OrthoDB" id="7691805at2759"/>
<sequence length="128" mass="14363">MDKTTSIGNMESSLFTTLPRTLQEIHESFGHASISLLDSFIPKTISFEKIHLDLIGPIDPQSQEQRRFILTLVDNYMGYLAGFPLVKKDVTCDVLIKLLKNKQKRCGSTLRGVELGGEIDNYTTNDLS</sequence>
<gene>
    <name evidence="1" type="ORF">VP01_4057g1</name>
</gene>
<dbReference type="GO" id="GO:0003676">
    <property type="term" value="F:nucleic acid binding"/>
    <property type="evidence" value="ECO:0007669"/>
    <property type="project" value="InterPro"/>
</dbReference>
<evidence type="ECO:0008006" key="3">
    <source>
        <dbReference type="Google" id="ProtNLM"/>
    </source>
</evidence>
<reference evidence="1 2" key="1">
    <citation type="submission" date="2015-08" db="EMBL/GenBank/DDBJ databases">
        <title>Next Generation Sequencing and Analysis of the Genome of Puccinia sorghi L Schw, the Causal Agent of Maize Common Rust.</title>
        <authorList>
            <person name="Rochi L."/>
            <person name="Burguener G."/>
            <person name="Darino M."/>
            <person name="Turjanski A."/>
            <person name="Kreff E."/>
            <person name="Dieguez M.J."/>
            <person name="Sacco F."/>
        </authorList>
    </citation>
    <scope>NUCLEOTIDE SEQUENCE [LARGE SCALE GENOMIC DNA]</scope>
    <source>
        <strain evidence="1 2">RO10H11247</strain>
    </source>
</reference>
<evidence type="ECO:0000313" key="2">
    <source>
        <dbReference type="Proteomes" id="UP000037035"/>
    </source>
</evidence>
<dbReference type="AlphaFoldDB" id="A0A0L6USF8"/>
<dbReference type="Gene3D" id="3.30.420.10">
    <property type="entry name" value="Ribonuclease H-like superfamily/Ribonuclease H"/>
    <property type="match status" value="1"/>
</dbReference>
<dbReference type="InterPro" id="IPR036397">
    <property type="entry name" value="RNaseH_sf"/>
</dbReference>
<protein>
    <recommendedName>
        <fullName evidence="3">Integrase catalytic domain-containing protein</fullName>
    </recommendedName>
</protein>
<keyword evidence="2" id="KW-1185">Reference proteome</keyword>
<proteinExistence type="predicted"/>
<dbReference type="Proteomes" id="UP000037035">
    <property type="component" value="Unassembled WGS sequence"/>
</dbReference>
<organism evidence="1 2">
    <name type="scientific">Puccinia sorghi</name>
    <dbReference type="NCBI Taxonomy" id="27349"/>
    <lineage>
        <taxon>Eukaryota</taxon>
        <taxon>Fungi</taxon>
        <taxon>Dikarya</taxon>
        <taxon>Basidiomycota</taxon>
        <taxon>Pucciniomycotina</taxon>
        <taxon>Pucciniomycetes</taxon>
        <taxon>Pucciniales</taxon>
        <taxon>Pucciniaceae</taxon>
        <taxon>Puccinia</taxon>
    </lineage>
</organism>
<name>A0A0L6USF8_9BASI</name>
<dbReference type="EMBL" id="LAVV01009121">
    <property type="protein sequence ID" value="KNZ51182.1"/>
    <property type="molecule type" value="Genomic_DNA"/>
</dbReference>
<evidence type="ECO:0000313" key="1">
    <source>
        <dbReference type="EMBL" id="KNZ51182.1"/>
    </source>
</evidence>
<comment type="caution">
    <text evidence="1">The sequence shown here is derived from an EMBL/GenBank/DDBJ whole genome shotgun (WGS) entry which is preliminary data.</text>
</comment>
<accession>A0A0L6USF8</accession>
<dbReference type="VEuPathDB" id="FungiDB:VP01_4057g1"/>